<dbReference type="Pfam" id="PF00072">
    <property type="entry name" value="Response_reg"/>
    <property type="match status" value="1"/>
</dbReference>
<dbReference type="InterPro" id="IPR046947">
    <property type="entry name" value="LytR-like"/>
</dbReference>
<evidence type="ECO:0000313" key="5">
    <source>
        <dbReference type="Proteomes" id="UP000261828"/>
    </source>
</evidence>
<dbReference type="GO" id="GO:0003677">
    <property type="term" value="F:DNA binding"/>
    <property type="evidence" value="ECO:0007669"/>
    <property type="project" value="UniProtKB-KW"/>
</dbReference>
<protein>
    <submittedName>
        <fullName evidence="4">DNA-binding response regulator</fullName>
    </submittedName>
</protein>
<dbReference type="InterPro" id="IPR007492">
    <property type="entry name" value="LytTR_DNA-bd_dom"/>
</dbReference>
<name>A0A371JRR1_9FLAO</name>
<dbReference type="Gene3D" id="2.40.50.1020">
    <property type="entry name" value="LytTr DNA-binding domain"/>
    <property type="match status" value="1"/>
</dbReference>
<dbReference type="PROSITE" id="PS50930">
    <property type="entry name" value="HTH_LYTTR"/>
    <property type="match status" value="1"/>
</dbReference>
<dbReference type="InterPro" id="IPR001789">
    <property type="entry name" value="Sig_transdc_resp-reg_receiver"/>
</dbReference>
<evidence type="ECO:0000256" key="1">
    <source>
        <dbReference type="PROSITE-ProRule" id="PRU00169"/>
    </source>
</evidence>
<dbReference type="SMART" id="SM00850">
    <property type="entry name" value="LytTR"/>
    <property type="match status" value="1"/>
</dbReference>
<dbReference type="AlphaFoldDB" id="A0A371JRR1"/>
<dbReference type="SUPFAM" id="SSF52172">
    <property type="entry name" value="CheY-like"/>
    <property type="match status" value="1"/>
</dbReference>
<dbReference type="GO" id="GO:0000156">
    <property type="term" value="F:phosphorelay response regulator activity"/>
    <property type="evidence" value="ECO:0007669"/>
    <property type="project" value="InterPro"/>
</dbReference>
<comment type="caution">
    <text evidence="4">The sequence shown here is derived from an EMBL/GenBank/DDBJ whole genome shotgun (WGS) entry which is preliminary data.</text>
</comment>
<dbReference type="RefSeq" id="WP_116184812.1">
    <property type="nucleotide sequence ID" value="NZ_QTJX01000002.1"/>
</dbReference>
<feature type="domain" description="Response regulatory" evidence="2">
    <location>
        <begin position="3"/>
        <end position="116"/>
    </location>
</feature>
<feature type="domain" description="HTH LytTR-type" evidence="3">
    <location>
        <begin position="145"/>
        <end position="248"/>
    </location>
</feature>
<sequence>MLNAIIVDDEQHCIDRLTELLQRHKDSIKIISNCKTIEEAEQQIKVTQPDVVFLDVHLNNATGFDLLSLLPKMDFEVVFTTSYDTYALKAFKFSALDYLLKPIASEDLENAVQKIVHNRSLKETSQKIDVLFHNFKDGIVQPKRMAIPTVEGFTMIEINNIVRFQSDANYTHVHTVTNKKVTAAKTLKYFEEILGSHNFFRIHKSHLINLSFVDNYIKGKGGYVTLLDGSKIEVAVRRKEELLKRLAF</sequence>
<evidence type="ECO:0000313" key="4">
    <source>
        <dbReference type="EMBL" id="RDY60202.1"/>
    </source>
</evidence>
<evidence type="ECO:0000259" key="3">
    <source>
        <dbReference type="PROSITE" id="PS50930"/>
    </source>
</evidence>
<dbReference type="Pfam" id="PF04397">
    <property type="entry name" value="LytTR"/>
    <property type="match status" value="1"/>
</dbReference>
<dbReference type="PANTHER" id="PTHR37299:SF1">
    <property type="entry name" value="STAGE 0 SPORULATION PROTEIN A HOMOLOG"/>
    <property type="match status" value="1"/>
</dbReference>
<proteinExistence type="predicted"/>
<reference evidence="4 5" key="1">
    <citation type="submission" date="2018-08" db="EMBL/GenBank/DDBJ databases">
        <title>Muricauda nanhaiensis sp. nov., isolated from seawater of the South China Sea.</title>
        <authorList>
            <person name="Dang Y."/>
        </authorList>
    </citation>
    <scope>NUCLEOTIDE SEQUENCE [LARGE SCALE GENOMIC DNA]</scope>
    <source>
        <strain evidence="4 5">SM1704</strain>
    </source>
</reference>
<feature type="modified residue" description="4-aspartylphosphate" evidence="1">
    <location>
        <position position="55"/>
    </location>
</feature>
<accession>A0A371JRR1</accession>
<dbReference type="OrthoDB" id="2168082at2"/>
<dbReference type="EMBL" id="QTJX01000002">
    <property type="protein sequence ID" value="RDY60202.1"/>
    <property type="molecule type" value="Genomic_DNA"/>
</dbReference>
<evidence type="ECO:0000259" key="2">
    <source>
        <dbReference type="PROSITE" id="PS50110"/>
    </source>
</evidence>
<dbReference type="PROSITE" id="PS50110">
    <property type="entry name" value="RESPONSE_REGULATORY"/>
    <property type="match status" value="1"/>
</dbReference>
<dbReference type="Proteomes" id="UP000261828">
    <property type="component" value="Unassembled WGS sequence"/>
</dbReference>
<dbReference type="Gene3D" id="3.40.50.2300">
    <property type="match status" value="1"/>
</dbReference>
<dbReference type="InterPro" id="IPR011006">
    <property type="entry name" value="CheY-like_superfamily"/>
</dbReference>
<dbReference type="PANTHER" id="PTHR37299">
    <property type="entry name" value="TRANSCRIPTIONAL REGULATOR-RELATED"/>
    <property type="match status" value="1"/>
</dbReference>
<dbReference type="SMART" id="SM00448">
    <property type="entry name" value="REC"/>
    <property type="match status" value="1"/>
</dbReference>
<keyword evidence="4" id="KW-0238">DNA-binding</keyword>
<organism evidence="4 5">
    <name type="scientific">Flagellimonas nanhaiensis</name>
    <dbReference type="NCBI Taxonomy" id="2292706"/>
    <lineage>
        <taxon>Bacteria</taxon>
        <taxon>Pseudomonadati</taxon>
        <taxon>Bacteroidota</taxon>
        <taxon>Flavobacteriia</taxon>
        <taxon>Flavobacteriales</taxon>
        <taxon>Flavobacteriaceae</taxon>
        <taxon>Flagellimonas</taxon>
    </lineage>
</organism>
<gene>
    <name evidence="4" type="ORF">DX873_12820</name>
</gene>
<keyword evidence="5" id="KW-1185">Reference proteome</keyword>
<keyword evidence="1" id="KW-0597">Phosphoprotein</keyword>